<feature type="signal peptide" evidence="2">
    <location>
        <begin position="1"/>
        <end position="19"/>
    </location>
</feature>
<gene>
    <name evidence="4" type="ORF">C6Y40_00785</name>
</gene>
<dbReference type="Pfam" id="PF15979">
    <property type="entry name" value="Glyco_hydro_115"/>
    <property type="match status" value="1"/>
</dbReference>
<protein>
    <submittedName>
        <fullName evidence="4">Glycosyl hydrolase</fullName>
    </submittedName>
</protein>
<reference evidence="5" key="1">
    <citation type="journal article" date="2020" name="Int. J. Syst. Evol. Microbiol.">
        <title>Alteromonas alba sp. nov., a marine bacterium isolated from the seawater of the West Pacific Ocean.</title>
        <authorList>
            <person name="Sun C."/>
            <person name="Wu Y.-H."/>
            <person name="Xamxidin M."/>
            <person name="Cheng H."/>
            <person name="Xu X.-W."/>
        </authorList>
    </citation>
    <scope>NUCLEOTIDE SEQUENCE [LARGE SCALE GENOMIC DNA]</scope>
    <source>
        <strain evidence="5">190</strain>
    </source>
</reference>
<dbReference type="InterPro" id="IPR042301">
    <property type="entry name" value="GH115_sf"/>
</dbReference>
<evidence type="ECO:0000256" key="2">
    <source>
        <dbReference type="SAM" id="SignalP"/>
    </source>
</evidence>
<dbReference type="OrthoDB" id="8727830at2"/>
<dbReference type="Gene3D" id="2.60.120.1620">
    <property type="match status" value="1"/>
</dbReference>
<keyword evidence="1 4" id="KW-0378">Hydrolase</keyword>
<evidence type="ECO:0000313" key="5">
    <source>
        <dbReference type="Proteomes" id="UP000238949"/>
    </source>
</evidence>
<evidence type="ECO:0000259" key="3">
    <source>
        <dbReference type="Pfam" id="PF17829"/>
    </source>
</evidence>
<dbReference type="Gene3D" id="3.20.20.520">
    <property type="entry name" value="Glycosyl hydrolase family 115"/>
    <property type="match status" value="1"/>
</dbReference>
<keyword evidence="5" id="KW-1185">Reference proteome</keyword>
<dbReference type="GO" id="GO:0016787">
    <property type="term" value="F:hydrolase activity"/>
    <property type="evidence" value="ECO:0007669"/>
    <property type="project" value="UniProtKB-KW"/>
</dbReference>
<evidence type="ECO:0000256" key="1">
    <source>
        <dbReference type="ARBA" id="ARBA00022801"/>
    </source>
</evidence>
<dbReference type="GO" id="GO:0005975">
    <property type="term" value="P:carbohydrate metabolic process"/>
    <property type="evidence" value="ECO:0007669"/>
    <property type="project" value="UniProtKB-ARBA"/>
</dbReference>
<dbReference type="Pfam" id="PF17829">
    <property type="entry name" value="GH115_C"/>
    <property type="match status" value="1"/>
</dbReference>
<dbReference type="Proteomes" id="UP000238949">
    <property type="component" value="Unassembled WGS sequence"/>
</dbReference>
<comment type="caution">
    <text evidence="4">The sequence shown here is derived from an EMBL/GenBank/DDBJ whole genome shotgun (WGS) entry which is preliminary data.</text>
</comment>
<feature type="domain" description="Gylcosyl hydrolase 115 C-terminal" evidence="3">
    <location>
        <begin position="779"/>
        <end position="944"/>
    </location>
</feature>
<dbReference type="Gene3D" id="1.20.58.2150">
    <property type="match status" value="1"/>
</dbReference>
<evidence type="ECO:0000313" key="4">
    <source>
        <dbReference type="EMBL" id="PRO75476.1"/>
    </source>
</evidence>
<dbReference type="InterPro" id="IPR031924">
    <property type="entry name" value="GH115"/>
</dbReference>
<dbReference type="RefSeq" id="WP_105932871.1">
    <property type="nucleotide sequence ID" value="NZ_PVNP01000005.1"/>
</dbReference>
<dbReference type="Gene3D" id="3.30.379.10">
    <property type="entry name" value="Chitobiase/beta-hexosaminidase domain 2-like"/>
    <property type="match status" value="1"/>
</dbReference>
<sequence length="948" mass="105370">MLKRVVCILLVCLCVPALASDYVTHQYASGDFVVADGTAKQTATIWVDSTANPGIRMAAESLQQDILRVTGLKPQLTSNKDDLSGHVIIVGERGQAALVDKLISSNQFTVQPKARQWEGYQLDTIASPLPGVEQAWVISGNDRRGVIFGIYDLSEKIGVSPWYWWADVPVITHDKLYIKADTHISDAPKVKYRGIFLNDEAPALTGMVHEQFGGYNAKFYKHVFELLLRLKSNFLWPAMWNNAFADDDPQNMYLANAMGIVMSTSHHEPMMRADKEWNRYGSGPWEYSTNPDKLYDFWVEGAKRYKDKDGIFTLGMRGQADTPMSEGENIGLLEKIVHDQREILADVMDKPLSEVPQVWALYKEVQGFYERGMRVPDDVTLLWSDDNAGNIRRLPTEAERGRSGGAGVYYHFDYVGGPRSYRWINTVPLGKVWEQMNLAWEYGADKIWITNVGDLKPMELPISFFLAQAWDPEAFNAQSAKRFTREWAASQFNGQFTNDIAELLTVYTLQNGRRKPEALSPETYSVLNYNEADRISETLAEAADKANSIYERIDSDYQDAFFQLVAHPVWATQAMFELNRAQALNALYAEQDRASTSAKAATVNAWFERDAELTKMYHSIKGGKWNRMMSQPHIGYVYWNNPPANIPPVVQTKALAQPAVADMGVSVEGSRAYWPATGGLLLPEFTLYGEATRNFTVYNRQGKAFKWSATASQPWIVLEKNSGELLTDTPVAVSIDWSQLEVGHHEGTINVKGTGWGGANIKVTAHKPELTAMPVSGDFIEADGYVAMNSSEAKVKSTPNGSWHKVAVHGRTGEAMSAALPPYSSLKPQQAPALEFPVFLTSTGEFPLTLQLSPSLPFDEATGIKVAVTLDGEHVATLALPSQKDKQAWAQGVMDNVKELSTTLPVTKAGRHRLAVKALTPGAVLQRVIIDTGNLKPSYIGPPQRRAP</sequence>
<keyword evidence="2" id="KW-0732">Signal</keyword>
<feature type="chain" id="PRO_5015686889" evidence="2">
    <location>
        <begin position="20"/>
        <end position="948"/>
    </location>
</feature>
<dbReference type="PANTHER" id="PTHR37842">
    <property type="match status" value="1"/>
</dbReference>
<organism evidence="4 5">
    <name type="scientific">Alteromonas alba</name>
    <dbReference type="NCBI Taxonomy" id="2079529"/>
    <lineage>
        <taxon>Bacteria</taxon>
        <taxon>Pseudomonadati</taxon>
        <taxon>Pseudomonadota</taxon>
        <taxon>Gammaproteobacteria</taxon>
        <taxon>Alteromonadales</taxon>
        <taxon>Alteromonadaceae</taxon>
        <taxon>Alteromonas/Salinimonas group</taxon>
        <taxon>Alteromonas</taxon>
    </lineage>
</organism>
<dbReference type="InterPro" id="IPR041437">
    <property type="entry name" value="GH115_C"/>
</dbReference>
<proteinExistence type="predicted"/>
<dbReference type="SUPFAM" id="SSF55545">
    <property type="entry name" value="beta-N-acetylhexosaminidase-like domain"/>
    <property type="match status" value="1"/>
</dbReference>
<dbReference type="InterPro" id="IPR029018">
    <property type="entry name" value="Hex-like_dom2"/>
</dbReference>
<accession>A0A2S9VGC4</accession>
<dbReference type="AlphaFoldDB" id="A0A2S9VGC4"/>
<dbReference type="EMBL" id="PVNP01000005">
    <property type="protein sequence ID" value="PRO75476.1"/>
    <property type="molecule type" value="Genomic_DNA"/>
</dbReference>
<dbReference type="PANTHER" id="PTHR37842:SF2">
    <property type="entry name" value="GYLCOSYL HYDROLASE 115 C-TERMINAL DOMAIN-CONTAINING PROTEIN"/>
    <property type="match status" value="1"/>
</dbReference>
<name>A0A2S9VGC4_9ALTE</name>